<reference evidence="1 2" key="2">
    <citation type="submission" date="2010-03" db="EMBL/GenBank/DDBJ databases">
        <authorList>
            <person name="Payne S.H."/>
            <person name="Sutton G.G."/>
        </authorList>
    </citation>
    <scope>NUCLEOTIDE SEQUENCE [LARGE SCALE GENOMIC DNA]</scope>
    <source>
        <strain evidence="1 2">IP275</strain>
    </source>
</reference>
<name>A0AAV3B8J0_YERPE</name>
<dbReference type="AlphaFoldDB" id="A0AAV3B8J0"/>
<evidence type="ECO:0000313" key="2">
    <source>
        <dbReference type="Proteomes" id="UP000004430"/>
    </source>
</evidence>
<dbReference type="Proteomes" id="UP000004430">
    <property type="component" value="Unassembled WGS sequence"/>
</dbReference>
<organism evidence="1 2">
    <name type="scientific">Yersinia pestis biovar Orientalis str. IP275</name>
    <dbReference type="NCBI Taxonomy" id="373665"/>
    <lineage>
        <taxon>Bacteria</taxon>
        <taxon>Pseudomonadati</taxon>
        <taxon>Pseudomonadota</taxon>
        <taxon>Gammaproteobacteria</taxon>
        <taxon>Enterobacterales</taxon>
        <taxon>Yersiniaceae</taxon>
        <taxon>Yersinia</taxon>
    </lineage>
</organism>
<accession>A0AAV3B8J0</accession>
<protein>
    <submittedName>
        <fullName evidence="1">Uncharacterized protein</fullName>
    </submittedName>
</protein>
<reference evidence="1 2" key="1">
    <citation type="submission" date="2008-01" db="EMBL/GenBank/DDBJ databases">
        <title>Yersinia pestis Strain IP275 project at JCVI/TIGR.</title>
        <authorList>
            <person name="Ravel J."/>
            <person name="Eppinger M."/>
            <person name="Fricke W.F."/>
            <person name="Rosovitz M."/>
            <person name="Lindler L.E."/>
            <person name="Bearden S."/>
            <person name="Shriefer M."/>
        </authorList>
    </citation>
    <scope>NUCLEOTIDE SEQUENCE [LARGE SCALE GENOMIC DNA]</scope>
    <source>
        <strain evidence="1 2">IP275</strain>
    </source>
</reference>
<evidence type="ECO:0000313" key="1">
    <source>
        <dbReference type="EMBL" id="EDR31421.1"/>
    </source>
</evidence>
<proteinExistence type="predicted"/>
<sequence length="39" mass="4834">MKFIIFFIKKDNKNTIKNIFSFNYIDFEWLFLKATEGMH</sequence>
<dbReference type="EMBL" id="AAOS02000022">
    <property type="protein sequence ID" value="EDR31421.1"/>
    <property type="molecule type" value="Genomic_DNA"/>
</dbReference>
<gene>
    <name evidence="1" type="ORF">YPIP275_1339</name>
</gene>
<comment type="caution">
    <text evidence="1">The sequence shown here is derived from an EMBL/GenBank/DDBJ whole genome shotgun (WGS) entry which is preliminary data.</text>
</comment>